<keyword evidence="2" id="KW-0732">Signal</keyword>
<feature type="compositionally biased region" description="Basic and acidic residues" evidence="1">
    <location>
        <begin position="97"/>
        <end position="107"/>
    </location>
</feature>
<proteinExistence type="predicted"/>
<dbReference type="EMBL" id="CAJHNJ030000005">
    <property type="protein sequence ID" value="CAG9099314.1"/>
    <property type="molecule type" value="Genomic_DNA"/>
</dbReference>
<feature type="compositionally biased region" description="Low complexity" evidence="1">
    <location>
        <begin position="61"/>
        <end position="77"/>
    </location>
</feature>
<protein>
    <submittedName>
        <fullName evidence="3">(diamondback moth) hypothetical protein</fullName>
    </submittedName>
</protein>
<evidence type="ECO:0000256" key="1">
    <source>
        <dbReference type="SAM" id="MobiDB-lite"/>
    </source>
</evidence>
<comment type="caution">
    <text evidence="3">The sequence shown here is derived from an EMBL/GenBank/DDBJ whole genome shotgun (WGS) entry which is preliminary data.</text>
</comment>
<name>A0A8S4DGN7_PLUXY</name>
<evidence type="ECO:0000313" key="3">
    <source>
        <dbReference type="EMBL" id="CAG9099314.1"/>
    </source>
</evidence>
<dbReference type="AlphaFoldDB" id="A0A8S4DGN7"/>
<evidence type="ECO:0000313" key="4">
    <source>
        <dbReference type="Proteomes" id="UP000653454"/>
    </source>
</evidence>
<accession>A0A8S4DGN7</accession>
<feature type="region of interest" description="Disordered" evidence="1">
    <location>
        <begin position="45"/>
        <end position="185"/>
    </location>
</feature>
<sequence length="581" mass="65267">MAVHVLWLVVAVAPLLGVNSQENEYSVNNVDPNQWNSDRRSDWLTAAGRSPRPAYSAGRGPSQQPPTQTYPYSQYPPGAGEYSSQRYPQGYPYPSESRSEYDSRDGARSGAEYDAQAGGRGGAEYDAQASDRDGSEYNSVSGGQGGSEYGARGDADYPPQDGDDLDESEYESQGGAQGGSGVAAGEVTGIPHRVERKTILSTPQMAARLHTQSPHRKVAPRELLATDHKAELKEAQDTVRKVVRGTIHKACPGNTTRRVTLATLQREVQGTHRVVRDTPRRMNLVIQGVGQDILKIILFPVPKALATLRREDPVILLREVPAIHLRVVLDILLKADRVPRKVVRDTLRQDQDTHKEVQDTRRVVLDTHSPDRDIRRVVLDILLKEDRVPRRAVPDILHKVDQTPLRRLVLDTHRVVRDMVRVDRDMLRVDLDILKVDRDTHRVDLVTLLKEDQVEREVLEALGTHPKVVLAPLHKEDLRVKHGERRGEETMLSMIRSLNNARQSGRETAQPLDVVNLNVSRRKVIAASLVLLERLDREVSLDMPEQKGRKVLKVKRDRWAHRVPEVRRVTEASLVTRVSLV</sequence>
<feature type="chain" id="PRO_5035738873" evidence="2">
    <location>
        <begin position="21"/>
        <end position="581"/>
    </location>
</feature>
<organism evidence="3 4">
    <name type="scientific">Plutella xylostella</name>
    <name type="common">Diamondback moth</name>
    <name type="synonym">Plutella maculipennis</name>
    <dbReference type="NCBI Taxonomy" id="51655"/>
    <lineage>
        <taxon>Eukaryota</taxon>
        <taxon>Metazoa</taxon>
        <taxon>Ecdysozoa</taxon>
        <taxon>Arthropoda</taxon>
        <taxon>Hexapoda</taxon>
        <taxon>Insecta</taxon>
        <taxon>Pterygota</taxon>
        <taxon>Neoptera</taxon>
        <taxon>Endopterygota</taxon>
        <taxon>Lepidoptera</taxon>
        <taxon>Glossata</taxon>
        <taxon>Ditrysia</taxon>
        <taxon>Yponomeutoidea</taxon>
        <taxon>Plutellidae</taxon>
        <taxon>Plutella</taxon>
    </lineage>
</organism>
<keyword evidence="4" id="KW-1185">Reference proteome</keyword>
<dbReference type="Proteomes" id="UP000653454">
    <property type="component" value="Unassembled WGS sequence"/>
</dbReference>
<gene>
    <name evidence="3" type="ORF">PLXY2_LOCUS2069</name>
</gene>
<evidence type="ECO:0000256" key="2">
    <source>
        <dbReference type="SAM" id="SignalP"/>
    </source>
</evidence>
<feature type="signal peptide" evidence="2">
    <location>
        <begin position="1"/>
        <end position="20"/>
    </location>
</feature>
<feature type="compositionally biased region" description="Acidic residues" evidence="1">
    <location>
        <begin position="161"/>
        <end position="170"/>
    </location>
</feature>
<reference evidence="3" key="1">
    <citation type="submission" date="2020-11" db="EMBL/GenBank/DDBJ databases">
        <authorList>
            <person name="Whiteford S."/>
        </authorList>
    </citation>
    <scope>NUCLEOTIDE SEQUENCE</scope>
</reference>